<sequence length="113" mass="12799">MNVANINEYKEFNQEKFTKRIVFKEGGSTSFVLNFKSGQELPAHKHPGTNVYLHVLQGKGVFTINDKETYVSKDDVLLVTGDELLSFANNSNEDVSLYVILNKIPNEKYAENI</sequence>
<dbReference type="InterPro" id="IPR011051">
    <property type="entry name" value="RmlC_Cupin_sf"/>
</dbReference>
<reference evidence="2 3" key="1">
    <citation type="submission" date="2023-06" db="EMBL/GenBank/DDBJ databases">
        <title>Aquibacillus rhizosphaerae LR5S19.</title>
        <authorList>
            <person name="Sun J.-Q."/>
        </authorList>
    </citation>
    <scope>NUCLEOTIDE SEQUENCE [LARGE SCALE GENOMIC DNA]</scope>
    <source>
        <strain evidence="2 3">LR5S19</strain>
    </source>
</reference>
<proteinExistence type="predicted"/>
<name>A0ABT7L9X6_9BACI</name>
<dbReference type="InterPro" id="IPR013096">
    <property type="entry name" value="Cupin_2"/>
</dbReference>
<dbReference type="Gene3D" id="2.60.120.10">
    <property type="entry name" value="Jelly Rolls"/>
    <property type="match status" value="1"/>
</dbReference>
<comment type="caution">
    <text evidence="2">The sequence shown here is derived from an EMBL/GenBank/DDBJ whole genome shotgun (WGS) entry which is preliminary data.</text>
</comment>
<organism evidence="2 3">
    <name type="scientific">Aquibacillus rhizosphaerae</name>
    <dbReference type="NCBI Taxonomy" id="3051431"/>
    <lineage>
        <taxon>Bacteria</taxon>
        <taxon>Bacillati</taxon>
        <taxon>Bacillota</taxon>
        <taxon>Bacilli</taxon>
        <taxon>Bacillales</taxon>
        <taxon>Bacillaceae</taxon>
        <taxon>Aquibacillus</taxon>
    </lineage>
</organism>
<accession>A0ABT7L9X6</accession>
<dbReference type="EMBL" id="JASTZU010000062">
    <property type="protein sequence ID" value="MDL4842664.1"/>
    <property type="molecule type" value="Genomic_DNA"/>
</dbReference>
<evidence type="ECO:0000313" key="2">
    <source>
        <dbReference type="EMBL" id="MDL4842664.1"/>
    </source>
</evidence>
<dbReference type="SUPFAM" id="SSF51182">
    <property type="entry name" value="RmlC-like cupins"/>
    <property type="match status" value="1"/>
</dbReference>
<keyword evidence="3" id="KW-1185">Reference proteome</keyword>
<evidence type="ECO:0000259" key="1">
    <source>
        <dbReference type="Pfam" id="PF07883"/>
    </source>
</evidence>
<evidence type="ECO:0000313" key="3">
    <source>
        <dbReference type="Proteomes" id="UP001235343"/>
    </source>
</evidence>
<dbReference type="Proteomes" id="UP001235343">
    <property type="component" value="Unassembled WGS sequence"/>
</dbReference>
<protein>
    <submittedName>
        <fullName evidence="2">Cupin domain-containing protein</fullName>
    </submittedName>
</protein>
<dbReference type="Pfam" id="PF07883">
    <property type="entry name" value="Cupin_2"/>
    <property type="match status" value="1"/>
</dbReference>
<dbReference type="RefSeq" id="WP_285933955.1">
    <property type="nucleotide sequence ID" value="NZ_JASTZU010000062.1"/>
</dbReference>
<dbReference type="InterPro" id="IPR014710">
    <property type="entry name" value="RmlC-like_jellyroll"/>
</dbReference>
<gene>
    <name evidence="2" type="ORF">QQS35_19715</name>
</gene>
<feature type="domain" description="Cupin type-2" evidence="1">
    <location>
        <begin position="32"/>
        <end position="100"/>
    </location>
</feature>